<sequence>MTEPGPSPDPAPTPDLDPVPVPVPVPRPQTSTVAVVSLIAGIFSAVGGCLLCGLPPIVAIVTGHLGIAHTRRGESSGFGMALAGLILGYVLVLPTLLLLFTGLFSAVDYAGLPHFVDDFFDSF</sequence>
<organism evidence="4 5">
    <name type="scientific">Micromonospora sonneratiae</name>
    <dbReference type="NCBI Taxonomy" id="1184706"/>
    <lineage>
        <taxon>Bacteria</taxon>
        <taxon>Bacillati</taxon>
        <taxon>Actinomycetota</taxon>
        <taxon>Actinomycetes</taxon>
        <taxon>Micromonosporales</taxon>
        <taxon>Micromonosporaceae</taxon>
        <taxon>Micromonospora</taxon>
    </lineage>
</organism>
<evidence type="ECO:0000256" key="1">
    <source>
        <dbReference type="SAM" id="MobiDB-lite"/>
    </source>
</evidence>
<protein>
    <submittedName>
        <fullName evidence="4">DUF4190 domain-containing protein</fullName>
    </submittedName>
</protein>
<feature type="transmembrane region" description="Helical" evidence="2">
    <location>
        <begin position="33"/>
        <end position="61"/>
    </location>
</feature>
<dbReference type="EMBL" id="JBHTMP010000045">
    <property type="protein sequence ID" value="MFD1324269.1"/>
    <property type="molecule type" value="Genomic_DNA"/>
</dbReference>
<name>A0ABW3YM54_9ACTN</name>
<comment type="caution">
    <text evidence="4">The sequence shown here is derived from an EMBL/GenBank/DDBJ whole genome shotgun (WGS) entry which is preliminary data.</text>
</comment>
<feature type="domain" description="DUF4190" evidence="3">
    <location>
        <begin position="34"/>
        <end position="97"/>
    </location>
</feature>
<evidence type="ECO:0000313" key="4">
    <source>
        <dbReference type="EMBL" id="MFD1324269.1"/>
    </source>
</evidence>
<keyword evidence="5" id="KW-1185">Reference proteome</keyword>
<dbReference type="Pfam" id="PF13828">
    <property type="entry name" value="DUF4190"/>
    <property type="match status" value="1"/>
</dbReference>
<evidence type="ECO:0000259" key="3">
    <source>
        <dbReference type="Pfam" id="PF13828"/>
    </source>
</evidence>
<reference evidence="5" key="1">
    <citation type="journal article" date="2019" name="Int. J. Syst. Evol. Microbiol.">
        <title>The Global Catalogue of Microorganisms (GCM) 10K type strain sequencing project: providing services to taxonomists for standard genome sequencing and annotation.</title>
        <authorList>
            <consortium name="The Broad Institute Genomics Platform"/>
            <consortium name="The Broad Institute Genome Sequencing Center for Infectious Disease"/>
            <person name="Wu L."/>
            <person name="Ma J."/>
        </authorList>
    </citation>
    <scope>NUCLEOTIDE SEQUENCE [LARGE SCALE GENOMIC DNA]</scope>
    <source>
        <strain evidence="5">JCM 31037</strain>
    </source>
</reference>
<accession>A0ABW3YM54</accession>
<keyword evidence="2" id="KW-0472">Membrane</keyword>
<dbReference type="InterPro" id="IPR025241">
    <property type="entry name" value="DUF4190"/>
</dbReference>
<proteinExistence type="predicted"/>
<feature type="region of interest" description="Disordered" evidence="1">
    <location>
        <begin position="1"/>
        <end position="23"/>
    </location>
</feature>
<keyword evidence="2" id="KW-0812">Transmembrane</keyword>
<dbReference type="Proteomes" id="UP001597260">
    <property type="component" value="Unassembled WGS sequence"/>
</dbReference>
<keyword evidence="2" id="KW-1133">Transmembrane helix</keyword>
<feature type="transmembrane region" description="Helical" evidence="2">
    <location>
        <begin position="82"/>
        <end position="107"/>
    </location>
</feature>
<evidence type="ECO:0000313" key="5">
    <source>
        <dbReference type="Proteomes" id="UP001597260"/>
    </source>
</evidence>
<evidence type="ECO:0000256" key="2">
    <source>
        <dbReference type="SAM" id="Phobius"/>
    </source>
</evidence>
<gene>
    <name evidence="4" type="ORF">ACFQ4H_24595</name>
</gene>
<dbReference type="RefSeq" id="WP_377574624.1">
    <property type="nucleotide sequence ID" value="NZ_JBHTMP010000045.1"/>
</dbReference>